<comment type="subcellular location">
    <subcellularLocation>
        <location evidence="1">Secreted</location>
    </subcellularLocation>
</comment>
<keyword evidence="3" id="KW-0433">Leucine-rich repeat</keyword>
<evidence type="ECO:0000256" key="4">
    <source>
        <dbReference type="ARBA" id="ARBA00022729"/>
    </source>
</evidence>
<dbReference type="PANTHER" id="PTHR32093">
    <property type="entry name" value="LEUCINE-RICH REPEAT EXTENSIN-LIKE PROTEIN 3-RELATED"/>
    <property type="match status" value="1"/>
</dbReference>
<evidence type="ECO:0000313" key="9">
    <source>
        <dbReference type="Proteomes" id="UP000436088"/>
    </source>
</evidence>
<evidence type="ECO:0000313" key="8">
    <source>
        <dbReference type="EMBL" id="KAE8731345.1"/>
    </source>
</evidence>
<dbReference type="AlphaFoldDB" id="A0A6A3CPD5"/>
<evidence type="ECO:0000256" key="1">
    <source>
        <dbReference type="ARBA" id="ARBA00004613"/>
    </source>
</evidence>
<evidence type="ECO:0000256" key="3">
    <source>
        <dbReference type="ARBA" id="ARBA00022614"/>
    </source>
</evidence>
<evidence type="ECO:0000259" key="7">
    <source>
        <dbReference type="Pfam" id="PF07727"/>
    </source>
</evidence>
<dbReference type="Pfam" id="PF07727">
    <property type="entry name" value="RVT_2"/>
    <property type="match status" value="2"/>
</dbReference>
<sequence length="647" mass="72078">MDVKTAFFHGDLDEEIYMTQPYGFKVAEKEEMVCKLEKSLYGLKQSPRQWYKQFDKFMIGPSKSQTEIAKLKTQLNKEFEIKDLGEAKKILGMEISRDKKLGRLCLSQKEYLRKVLKRFGMNKKSKPVSTPLAPHFKLGASMSPKDDAEREYMSKVMYASVVGSLMNAMVCTRPDILEAVGVVSRYMHDLGKDYWQAVKWILRYILNTVGDLDKRRSTTGYVFTFAKAPVSWKSTLQSTVTLSTTEAEYMTVTEAVKEVIWLQGLLGELGMEQKHIKVHCDSQSAIHLAKNQLTVIAGVDLNHADIAGYLPVELGLLTDLALLHINSNRFFGIIPKTFSKLTLLHELDVINNRFVGPFPKVVISIPSLKYLDLRCNNFEGKLPSELFKKDLDALFLNNNRSVSNIPETFGSSPTSIIVVANNRLSGCIPNSIGKIQNMNLGNVTVLDIASNTFEGVLAKTFKGLGKIEELDVTNNMLTGFVSDEVCRKDIVVDDVRNCLPDRPKQKPAKECQQVVSRPVECGRSKCGGGQALLKPQPPKPKLPPTPKPTDDDDPYDQSPIKRQQPPLPPKQSTPPVVKPPIHSPPPPVSSPPPPVRSPPPPVQSPPPLVYSPPLPKPPPPAPRKEVVLPPNIRFKYSSPPPPKFPGY</sequence>
<keyword evidence="4" id="KW-0732">Signal</keyword>
<dbReference type="InterPro" id="IPR013103">
    <property type="entry name" value="RVT_2"/>
</dbReference>
<dbReference type="GO" id="GO:0005576">
    <property type="term" value="C:extracellular region"/>
    <property type="evidence" value="ECO:0007669"/>
    <property type="project" value="UniProtKB-SubCell"/>
</dbReference>
<keyword evidence="8" id="KW-0808">Transferase</keyword>
<evidence type="ECO:0000256" key="2">
    <source>
        <dbReference type="ARBA" id="ARBA00022525"/>
    </source>
</evidence>
<dbReference type="SUPFAM" id="SSF56672">
    <property type="entry name" value="DNA/RNA polymerases"/>
    <property type="match status" value="1"/>
</dbReference>
<dbReference type="SUPFAM" id="SSF52058">
    <property type="entry name" value="L domain-like"/>
    <property type="match status" value="1"/>
</dbReference>
<dbReference type="CDD" id="cd09272">
    <property type="entry name" value="RNase_HI_RT_Ty1"/>
    <property type="match status" value="1"/>
</dbReference>
<dbReference type="InterPro" id="IPR032675">
    <property type="entry name" value="LRR_dom_sf"/>
</dbReference>
<evidence type="ECO:0000256" key="5">
    <source>
        <dbReference type="ARBA" id="ARBA00022737"/>
    </source>
</evidence>
<evidence type="ECO:0000256" key="6">
    <source>
        <dbReference type="SAM" id="MobiDB-lite"/>
    </source>
</evidence>
<feature type="domain" description="Reverse transcriptase Ty1/copia-type" evidence="7">
    <location>
        <begin position="1"/>
        <end position="58"/>
    </location>
</feature>
<feature type="compositionally biased region" description="Pro residues" evidence="6">
    <location>
        <begin position="535"/>
        <end position="547"/>
    </location>
</feature>
<feature type="domain" description="Reverse transcriptase Ty1/copia-type" evidence="7">
    <location>
        <begin position="62"/>
        <end position="132"/>
    </location>
</feature>
<dbReference type="Pfam" id="PF00560">
    <property type="entry name" value="LRR_1"/>
    <property type="match status" value="1"/>
</dbReference>
<name>A0A6A3CPD5_HIBSY</name>
<dbReference type="InterPro" id="IPR043502">
    <property type="entry name" value="DNA/RNA_pol_sf"/>
</dbReference>
<dbReference type="Gene3D" id="3.80.10.10">
    <property type="entry name" value="Ribonuclease Inhibitor"/>
    <property type="match status" value="1"/>
</dbReference>
<comment type="caution">
    <text evidence="8">The sequence shown here is derived from an EMBL/GenBank/DDBJ whole genome shotgun (WGS) entry which is preliminary data.</text>
</comment>
<dbReference type="PANTHER" id="PTHR32093:SF158">
    <property type="entry name" value="LRR EXTENSIN-LIKE PROTEIN, PUTATIVE-RELATED"/>
    <property type="match status" value="1"/>
</dbReference>
<proteinExistence type="predicted"/>
<feature type="region of interest" description="Disordered" evidence="6">
    <location>
        <begin position="515"/>
        <end position="626"/>
    </location>
</feature>
<feature type="compositionally biased region" description="Pro residues" evidence="6">
    <location>
        <begin position="565"/>
        <end position="621"/>
    </location>
</feature>
<keyword evidence="2" id="KW-0964">Secreted</keyword>
<keyword evidence="5" id="KW-0677">Repeat</keyword>
<dbReference type="InterPro" id="IPR001611">
    <property type="entry name" value="Leu-rich_rpt"/>
</dbReference>
<organism evidence="8 9">
    <name type="scientific">Hibiscus syriacus</name>
    <name type="common">Rose of Sharon</name>
    <dbReference type="NCBI Taxonomy" id="106335"/>
    <lineage>
        <taxon>Eukaryota</taxon>
        <taxon>Viridiplantae</taxon>
        <taxon>Streptophyta</taxon>
        <taxon>Embryophyta</taxon>
        <taxon>Tracheophyta</taxon>
        <taxon>Spermatophyta</taxon>
        <taxon>Magnoliopsida</taxon>
        <taxon>eudicotyledons</taxon>
        <taxon>Gunneridae</taxon>
        <taxon>Pentapetalae</taxon>
        <taxon>rosids</taxon>
        <taxon>malvids</taxon>
        <taxon>Malvales</taxon>
        <taxon>Malvaceae</taxon>
        <taxon>Malvoideae</taxon>
        <taxon>Hibiscus</taxon>
    </lineage>
</organism>
<accession>A0A6A3CPD5</accession>
<dbReference type="EMBL" id="VEPZ02000196">
    <property type="protein sequence ID" value="KAE8731345.1"/>
    <property type="molecule type" value="Genomic_DNA"/>
</dbReference>
<dbReference type="PRINTS" id="PR01217">
    <property type="entry name" value="PRICHEXTENSN"/>
</dbReference>
<dbReference type="GO" id="GO:0016740">
    <property type="term" value="F:transferase activity"/>
    <property type="evidence" value="ECO:0007669"/>
    <property type="project" value="UniProtKB-KW"/>
</dbReference>
<dbReference type="InterPro" id="IPR051582">
    <property type="entry name" value="LRR_extensin-like_regulator"/>
</dbReference>
<dbReference type="Proteomes" id="UP000436088">
    <property type="component" value="Unassembled WGS sequence"/>
</dbReference>
<reference evidence="8" key="1">
    <citation type="submission" date="2019-09" db="EMBL/GenBank/DDBJ databases">
        <title>Draft genome information of white flower Hibiscus syriacus.</title>
        <authorList>
            <person name="Kim Y.-M."/>
        </authorList>
    </citation>
    <scope>NUCLEOTIDE SEQUENCE [LARGE SCALE GENOMIC DNA]</scope>
    <source>
        <strain evidence="8">YM2019G1</strain>
    </source>
</reference>
<keyword evidence="9" id="KW-1185">Reference proteome</keyword>
<protein>
    <submittedName>
        <fullName evidence="8">Pyridoxal phosphate-dependent transferases superfamily protein</fullName>
    </submittedName>
</protein>
<gene>
    <name evidence="8" type="ORF">F3Y22_tig00002840pilonHSYRG01099</name>
</gene>